<protein>
    <submittedName>
        <fullName evidence="2">Uncharacterized protein</fullName>
    </submittedName>
</protein>
<evidence type="ECO:0000313" key="2">
    <source>
        <dbReference type="EMBL" id="MDQ0906798.1"/>
    </source>
</evidence>
<dbReference type="EMBL" id="JAUSZV010000005">
    <property type="protein sequence ID" value="MDQ0906798.1"/>
    <property type="molecule type" value="Genomic_DNA"/>
</dbReference>
<accession>A0AAW8FB41</accession>
<organism evidence="2 3">
    <name type="scientific">Streptomyces canus</name>
    <dbReference type="NCBI Taxonomy" id="58343"/>
    <lineage>
        <taxon>Bacteria</taxon>
        <taxon>Bacillati</taxon>
        <taxon>Actinomycetota</taxon>
        <taxon>Actinomycetes</taxon>
        <taxon>Kitasatosporales</taxon>
        <taxon>Streptomycetaceae</taxon>
        <taxon>Streptomyces</taxon>
        <taxon>Streptomyces aurantiacus group</taxon>
    </lineage>
</organism>
<dbReference type="AlphaFoldDB" id="A0AAW8FB41"/>
<feature type="region of interest" description="Disordered" evidence="1">
    <location>
        <begin position="1"/>
        <end position="29"/>
    </location>
</feature>
<feature type="compositionally biased region" description="Low complexity" evidence="1">
    <location>
        <begin position="1"/>
        <end position="12"/>
    </location>
</feature>
<gene>
    <name evidence="2" type="ORF">QFZ22_002783</name>
</gene>
<name>A0AAW8FB41_9ACTN</name>
<evidence type="ECO:0000313" key="3">
    <source>
        <dbReference type="Proteomes" id="UP001234216"/>
    </source>
</evidence>
<dbReference type="RefSeq" id="WP_306974868.1">
    <property type="nucleotide sequence ID" value="NZ_JAUSZV010000005.1"/>
</dbReference>
<sequence>MVRTYPGVPHGSPHGGGRPVAGRRPPVVKATPIPAVTANVAEERPPANIQAVVTESAASNAPNT</sequence>
<evidence type="ECO:0000256" key="1">
    <source>
        <dbReference type="SAM" id="MobiDB-lite"/>
    </source>
</evidence>
<dbReference type="Proteomes" id="UP001234216">
    <property type="component" value="Unassembled WGS sequence"/>
</dbReference>
<proteinExistence type="predicted"/>
<comment type="caution">
    <text evidence="2">The sequence shown here is derived from an EMBL/GenBank/DDBJ whole genome shotgun (WGS) entry which is preliminary data.</text>
</comment>
<reference evidence="2" key="1">
    <citation type="submission" date="2023-07" db="EMBL/GenBank/DDBJ databases">
        <title>Comparative genomics of wheat-associated soil bacteria to identify genetic determinants of phenazine resistance.</title>
        <authorList>
            <person name="Mouncey N."/>
        </authorList>
    </citation>
    <scope>NUCLEOTIDE SEQUENCE</scope>
    <source>
        <strain evidence="2">V4I22</strain>
    </source>
</reference>